<accession>A0AAN9PZN2</accession>
<dbReference type="Proteomes" id="UP001359559">
    <property type="component" value="Unassembled WGS sequence"/>
</dbReference>
<evidence type="ECO:0000313" key="2">
    <source>
        <dbReference type="EMBL" id="KAK7318545.1"/>
    </source>
</evidence>
<gene>
    <name evidence="2" type="ORF">RJT34_03248</name>
</gene>
<sequence>MRLSIPALFLCLIFTFNVIFVFHEEAFISKGVMASRSSATVVNGCEKHRGECKEASGGSEESVFENEDYVYTNSLP</sequence>
<feature type="chain" id="PRO_5042941058" description="Transmembrane protein" evidence="1">
    <location>
        <begin position="24"/>
        <end position="76"/>
    </location>
</feature>
<comment type="caution">
    <text evidence="2">The sequence shown here is derived from an EMBL/GenBank/DDBJ whole genome shotgun (WGS) entry which is preliminary data.</text>
</comment>
<name>A0AAN9PZN2_CLITE</name>
<feature type="signal peptide" evidence="1">
    <location>
        <begin position="1"/>
        <end position="23"/>
    </location>
</feature>
<reference evidence="2 3" key="1">
    <citation type="submission" date="2024-01" db="EMBL/GenBank/DDBJ databases">
        <title>The genomes of 5 underutilized Papilionoideae crops provide insights into root nodulation and disease resistance.</title>
        <authorList>
            <person name="Yuan L."/>
        </authorList>
    </citation>
    <scope>NUCLEOTIDE SEQUENCE [LARGE SCALE GENOMIC DNA]</scope>
    <source>
        <strain evidence="2">LY-2023</strain>
        <tissue evidence="2">Leaf</tissue>
    </source>
</reference>
<organism evidence="2 3">
    <name type="scientific">Clitoria ternatea</name>
    <name type="common">Butterfly pea</name>
    <dbReference type="NCBI Taxonomy" id="43366"/>
    <lineage>
        <taxon>Eukaryota</taxon>
        <taxon>Viridiplantae</taxon>
        <taxon>Streptophyta</taxon>
        <taxon>Embryophyta</taxon>
        <taxon>Tracheophyta</taxon>
        <taxon>Spermatophyta</taxon>
        <taxon>Magnoliopsida</taxon>
        <taxon>eudicotyledons</taxon>
        <taxon>Gunneridae</taxon>
        <taxon>Pentapetalae</taxon>
        <taxon>rosids</taxon>
        <taxon>fabids</taxon>
        <taxon>Fabales</taxon>
        <taxon>Fabaceae</taxon>
        <taxon>Papilionoideae</taxon>
        <taxon>50 kb inversion clade</taxon>
        <taxon>NPAAA clade</taxon>
        <taxon>indigoferoid/millettioid clade</taxon>
        <taxon>Phaseoleae</taxon>
        <taxon>Clitoria</taxon>
    </lineage>
</organism>
<dbReference type="EMBL" id="JAYKXN010000001">
    <property type="protein sequence ID" value="KAK7318545.1"/>
    <property type="molecule type" value="Genomic_DNA"/>
</dbReference>
<evidence type="ECO:0008006" key="4">
    <source>
        <dbReference type="Google" id="ProtNLM"/>
    </source>
</evidence>
<evidence type="ECO:0000313" key="3">
    <source>
        <dbReference type="Proteomes" id="UP001359559"/>
    </source>
</evidence>
<keyword evidence="3" id="KW-1185">Reference proteome</keyword>
<evidence type="ECO:0000256" key="1">
    <source>
        <dbReference type="SAM" id="SignalP"/>
    </source>
</evidence>
<proteinExistence type="predicted"/>
<dbReference type="AlphaFoldDB" id="A0AAN9PZN2"/>
<keyword evidence="1" id="KW-0732">Signal</keyword>
<protein>
    <recommendedName>
        <fullName evidence="4">Transmembrane protein</fullName>
    </recommendedName>
</protein>